<reference evidence="1 3" key="1">
    <citation type="submission" date="2008-03" db="EMBL/GenBank/DDBJ databases">
        <title>Annotation of Ixodes scapularis.</title>
        <authorList>
            <consortium name="Ixodes scapularis Genome Project Consortium"/>
            <person name="Caler E."/>
            <person name="Hannick L.I."/>
            <person name="Bidwell S."/>
            <person name="Joardar V."/>
            <person name="Thiagarajan M."/>
            <person name="Amedeo P."/>
            <person name="Galinsky K.J."/>
            <person name="Schobel S."/>
            <person name="Inman J."/>
            <person name="Hostetler J."/>
            <person name="Miller J."/>
            <person name="Hammond M."/>
            <person name="Megy K."/>
            <person name="Lawson D."/>
            <person name="Kodira C."/>
            <person name="Sutton G."/>
            <person name="Meyer J."/>
            <person name="Hill C.A."/>
            <person name="Birren B."/>
            <person name="Nene V."/>
            <person name="Collins F."/>
            <person name="Alarcon-Chaidez F."/>
            <person name="Wikel S."/>
            <person name="Strausberg R."/>
        </authorList>
    </citation>
    <scope>NUCLEOTIDE SEQUENCE [LARGE SCALE GENOMIC DNA]</scope>
    <source>
        <strain evidence="3">Wikel</strain>
        <strain evidence="1">Wikel colony</strain>
    </source>
</reference>
<dbReference type="EMBL" id="DS828244">
    <property type="protein sequence ID" value="EEC12135.1"/>
    <property type="molecule type" value="Genomic_DNA"/>
</dbReference>
<evidence type="ECO:0000313" key="3">
    <source>
        <dbReference type="Proteomes" id="UP000001555"/>
    </source>
</evidence>
<dbReference type="OrthoDB" id="74764at2759"/>
<dbReference type="EnsemblMetazoa" id="ISCW020325-RA">
    <property type="protein sequence ID" value="ISCW020325-PA"/>
    <property type="gene ID" value="ISCW020325"/>
</dbReference>
<dbReference type="Proteomes" id="UP000001555">
    <property type="component" value="Unassembled WGS sequence"/>
</dbReference>
<sequence length="108" mass="11614">MAAPSVVCDERRADREDVGRRISRACVFEGIVVLAAGTGGSKARIGVEGSHFRDAPLLESRFGTPGEMEKNGANAKGFLTEATCPVKVTVRTDPIADHYNVEPRPFAR</sequence>
<dbReference type="PaxDb" id="6945-B7PZW3"/>
<gene>
    <name evidence="1" type="ORF">IscW_ISCW020325</name>
</gene>
<keyword evidence="3" id="KW-1185">Reference proteome</keyword>
<dbReference type="VEuPathDB" id="VectorBase:ISCP_017216"/>
<accession>B7PZW3</accession>
<dbReference type="AlphaFoldDB" id="B7PZW3"/>
<evidence type="ECO:0000313" key="2">
    <source>
        <dbReference type="EnsemblMetazoa" id="ISCW020325-PA"/>
    </source>
</evidence>
<name>B7PZW3_IXOSC</name>
<dbReference type="InParanoid" id="B7PZW3"/>
<dbReference type="VEuPathDB" id="VectorBase:ISCW020325"/>
<dbReference type="VEuPathDB" id="VectorBase:ISCI020325"/>
<evidence type="ECO:0000313" key="1">
    <source>
        <dbReference type="EMBL" id="EEC12135.1"/>
    </source>
</evidence>
<dbReference type="HOGENOM" id="CLU_2199838_0_0_1"/>
<organism>
    <name type="scientific">Ixodes scapularis</name>
    <name type="common">Black-legged tick</name>
    <name type="synonym">Deer tick</name>
    <dbReference type="NCBI Taxonomy" id="6945"/>
    <lineage>
        <taxon>Eukaryota</taxon>
        <taxon>Metazoa</taxon>
        <taxon>Ecdysozoa</taxon>
        <taxon>Arthropoda</taxon>
        <taxon>Chelicerata</taxon>
        <taxon>Arachnida</taxon>
        <taxon>Acari</taxon>
        <taxon>Parasitiformes</taxon>
        <taxon>Ixodida</taxon>
        <taxon>Ixodoidea</taxon>
        <taxon>Ixodidae</taxon>
        <taxon>Ixodinae</taxon>
        <taxon>Ixodes</taxon>
    </lineage>
</organism>
<protein>
    <submittedName>
        <fullName evidence="1 2">Uncharacterized protein</fullName>
    </submittedName>
</protein>
<proteinExistence type="predicted"/>
<dbReference type="EMBL" id="ABJB010795558">
    <property type="status" value="NOT_ANNOTATED_CDS"/>
    <property type="molecule type" value="Genomic_DNA"/>
</dbReference>
<reference evidence="2" key="2">
    <citation type="submission" date="2020-05" db="UniProtKB">
        <authorList>
            <consortium name="EnsemblMetazoa"/>
        </authorList>
    </citation>
    <scope>IDENTIFICATION</scope>
    <source>
        <strain evidence="2">wikel</strain>
    </source>
</reference>